<dbReference type="Gene3D" id="1.25.40.10">
    <property type="entry name" value="Tetratricopeptide repeat domain"/>
    <property type="match status" value="3"/>
</dbReference>
<evidence type="ECO:0000313" key="3">
    <source>
        <dbReference type="Proteomes" id="UP000289792"/>
    </source>
</evidence>
<comment type="caution">
    <text evidence="2">The sequence shown here is derived from an EMBL/GenBank/DDBJ whole genome shotgun (WGS) entry which is preliminary data.</text>
</comment>
<dbReference type="SUPFAM" id="SSF48452">
    <property type="entry name" value="TPR-like"/>
    <property type="match status" value="1"/>
</dbReference>
<dbReference type="OrthoDB" id="1522549at2"/>
<proteinExistence type="predicted"/>
<evidence type="ECO:0008006" key="4">
    <source>
        <dbReference type="Google" id="ProtNLM"/>
    </source>
</evidence>
<dbReference type="AlphaFoldDB" id="A0A4V1LNI7"/>
<feature type="coiled-coil region" evidence="1">
    <location>
        <begin position="421"/>
        <end position="448"/>
    </location>
</feature>
<accession>A0A4V1LNI7</accession>
<feature type="coiled-coil region" evidence="1">
    <location>
        <begin position="162"/>
        <end position="189"/>
    </location>
</feature>
<evidence type="ECO:0000313" key="2">
    <source>
        <dbReference type="EMBL" id="RXJ52910.1"/>
    </source>
</evidence>
<sequence length="854" mass="98383">MHSFYKSILFLVLTALIVTSCSRKKDTFINRNFHAMGTKYNILYNGNIALENGRAAVDDAFTDNFWELLSVERMETTDDFMLPGQSKNSDFERAEEKAIKAVQTHGMNIKGREYNPQIDEAYLLLGKARYFDQRFIPAVEAFNYILYKYAASDKINEAKIWREKTNMRLENNELAIKNLKRLMRQEKLSDQDLADATATLAEAYINIEAKDSALTQLAIAAAHTKKNNEKARYNYIRGQLYNEFGYKDSANIAFDKVINLHRKVPRAYYINAHLAKAANFMLDTGDVLAFHEYLTDLEEDRENRPFLDKIYYRIAEFHKEADRDSLAVVYYNKSLRSSSGDRHLRALDYVTLGDMSFDKSEYRTAGAYYDSTLTNMVVDSKPFRTIKRKRENLDDVIYYEGVAQVNDSILNLVSLSDADRIAVFETYIDKLKAEAQELKEQEEIALRKANSGIVSADNIGDNRNLGNIASSGSKPPGGAKSTFYFYNSNTVAYGKNEFLKIWGDRSLQDNWRLSSTRSNELTVQSNNLAIDASEEERYDPEFYVSKIPSDQKVIDSINKDRNYAYYQLGVIYKEKFQEYELSKEKLTTLMQNNPEERLVLPSKYNLYKLYGRLDETNAAEQMKQDIITNNPESRYAAILLNPKSEMSKDENSPESIYERTYASYEAQNFQEVIDQSDKYILEFEGEAIVPKFEILKASAKGRLYGFEAYKEGVNYIALNFPNSEEGKRAQEIMKNVIPALSDREFKTDSIGSKFNVLYKFENTSNEDLDAFLKTLNDEVTQIRYFDLSVSKDVYDINTTFIVVHGLKSIYGASGFADLLRERKANITRPYIAISSPNYEIVQRHKNLKDYLENQ</sequence>
<keyword evidence="1" id="KW-0175">Coiled coil</keyword>
<name>A0A4V1LNI7_9FLAO</name>
<protein>
    <recommendedName>
        <fullName evidence="4">Tetratricopeptide repeat protein</fullName>
    </recommendedName>
</protein>
<gene>
    <name evidence="2" type="ORF">ESZ48_01855</name>
</gene>
<organism evidence="2 3">
    <name type="scientific">Gelidibacter gilvus</name>
    <dbReference type="NCBI Taxonomy" id="59602"/>
    <lineage>
        <taxon>Bacteria</taxon>
        <taxon>Pseudomonadati</taxon>
        <taxon>Bacteroidota</taxon>
        <taxon>Flavobacteriia</taxon>
        <taxon>Flavobacteriales</taxon>
        <taxon>Flavobacteriaceae</taxon>
        <taxon>Gelidibacter</taxon>
    </lineage>
</organism>
<keyword evidence="3" id="KW-1185">Reference proteome</keyword>
<evidence type="ECO:0000256" key="1">
    <source>
        <dbReference type="SAM" id="Coils"/>
    </source>
</evidence>
<dbReference type="PROSITE" id="PS51257">
    <property type="entry name" value="PROKAR_LIPOPROTEIN"/>
    <property type="match status" value="1"/>
</dbReference>
<dbReference type="Proteomes" id="UP000289792">
    <property type="component" value="Unassembled WGS sequence"/>
</dbReference>
<reference evidence="2 3" key="1">
    <citation type="submission" date="2019-01" db="EMBL/GenBank/DDBJ databases">
        <title>Genome sequence of the Antarctic species Gelidibacter gilvus ACAM 158(T).</title>
        <authorList>
            <person name="Bowman J.P."/>
        </authorList>
    </citation>
    <scope>NUCLEOTIDE SEQUENCE [LARGE SCALE GENOMIC DNA]</scope>
    <source>
        <strain evidence="2 3">IC158</strain>
    </source>
</reference>
<dbReference type="InterPro" id="IPR011990">
    <property type="entry name" value="TPR-like_helical_dom_sf"/>
</dbReference>
<dbReference type="EMBL" id="SDDZ01000001">
    <property type="protein sequence ID" value="RXJ52910.1"/>
    <property type="molecule type" value="Genomic_DNA"/>
</dbReference>